<feature type="domain" description="Tripeptidyl peptidase II second Ig-like" evidence="1">
    <location>
        <begin position="77"/>
        <end position="124"/>
    </location>
</feature>
<proteinExistence type="predicted"/>
<dbReference type="InterPro" id="IPR022229">
    <property type="entry name" value="TPPII_Ig-like-2"/>
</dbReference>
<gene>
    <name evidence="2" type="ORF">Ahy_B06g083048</name>
</gene>
<evidence type="ECO:0000313" key="2">
    <source>
        <dbReference type="EMBL" id="RYR03768.1"/>
    </source>
</evidence>
<evidence type="ECO:0000313" key="3">
    <source>
        <dbReference type="Proteomes" id="UP000289738"/>
    </source>
</evidence>
<dbReference type="Pfam" id="PF12580">
    <property type="entry name" value="TPPII"/>
    <property type="match status" value="1"/>
</dbReference>
<comment type="caution">
    <text evidence="2">The sequence shown here is derived from an EMBL/GenBank/DDBJ whole genome shotgun (WGS) entry which is preliminary data.</text>
</comment>
<reference evidence="2 3" key="1">
    <citation type="submission" date="2019-01" db="EMBL/GenBank/DDBJ databases">
        <title>Sequencing of cultivated peanut Arachis hypogaea provides insights into genome evolution and oil improvement.</title>
        <authorList>
            <person name="Chen X."/>
        </authorList>
    </citation>
    <scope>NUCLEOTIDE SEQUENCE [LARGE SCALE GENOMIC DNA]</scope>
    <source>
        <strain evidence="3">cv. Fuhuasheng</strain>
        <tissue evidence="2">Leaves</tissue>
    </source>
</reference>
<keyword evidence="3" id="KW-1185">Reference proteome</keyword>
<organism evidence="2 3">
    <name type="scientific">Arachis hypogaea</name>
    <name type="common">Peanut</name>
    <dbReference type="NCBI Taxonomy" id="3818"/>
    <lineage>
        <taxon>Eukaryota</taxon>
        <taxon>Viridiplantae</taxon>
        <taxon>Streptophyta</taxon>
        <taxon>Embryophyta</taxon>
        <taxon>Tracheophyta</taxon>
        <taxon>Spermatophyta</taxon>
        <taxon>Magnoliopsida</taxon>
        <taxon>eudicotyledons</taxon>
        <taxon>Gunneridae</taxon>
        <taxon>Pentapetalae</taxon>
        <taxon>rosids</taxon>
        <taxon>fabids</taxon>
        <taxon>Fabales</taxon>
        <taxon>Fabaceae</taxon>
        <taxon>Papilionoideae</taxon>
        <taxon>50 kb inversion clade</taxon>
        <taxon>dalbergioids sensu lato</taxon>
        <taxon>Dalbergieae</taxon>
        <taxon>Pterocarpus clade</taxon>
        <taxon>Arachis</taxon>
    </lineage>
</organism>
<name>A0A444YPE2_ARAHY</name>
<protein>
    <recommendedName>
        <fullName evidence="1">Tripeptidyl peptidase II second Ig-like domain-containing protein</fullName>
    </recommendedName>
</protein>
<accession>A0A444YPE2</accession>
<dbReference type="EMBL" id="SDMP01000016">
    <property type="protein sequence ID" value="RYR03768.1"/>
    <property type="molecule type" value="Genomic_DNA"/>
</dbReference>
<evidence type="ECO:0000259" key="1">
    <source>
        <dbReference type="Pfam" id="PF12580"/>
    </source>
</evidence>
<dbReference type="STRING" id="3818.A0A444YPE2"/>
<dbReference type="AlphaFoldDB" id="A0A444YPE2"/>
<dbReference type="Proteomes" id="UP000289738">
    <property type="component" value="Chromosome B06"/>
</dbReference>
<sequence>MEECDDFFFPCCQKLRLQGCRWSNIGTSHSSVLVKWHRESNSKCGSEVMFHGVKVNQEEIVLDGSEAPVRINAEALLASKRLAPLAILNKIRIPYRPTDAKISALTTDRDKLPSGKQILALTLTVLDFAYFLRRSYRSRGEASWRLFEAEPC</sequence>